<name>A0A1J6HV38_9HYPH</name>
<dbReference type="InterPro" id="IPR023416">
    <property type="entry name" value="Transthyretin/HIU_hydrolase_d"/>
</dbReference>
<dbReference type="Proteomes" id="UP000182985">
    <property type="component" value="Unassembled WGS sequence"/>
</dbReference>
<evidence type="ECO:0000259" key="1">
    <source>
        <dbReference type="Pfam" id="PF00576"/>
    </source>
</evidence>
<feature type="domain" description="Transthyretin/hydroxyisourate hydrolase" evidence="1">
    <location>
        <begin position="4"/>
        <end position="114"/>
    </location>
</feature>
<dbReference type="Gene3D" id="2.60.40.180">
    <property type="entry name" value="Transthyretin/hydroxyisourate hydrolase domain"/>
    <property type="match status" value="1"/>
</dbReference>
<dbReference type="RefSeq" id="WP_071632958.1">
    <property type="nucleotide sequence ID" value="NZ_MOEC01000020.1"/>
</dbReference>
<gene>
    <name evidence="2" type="ORF">BLA27_18270</name>
</gene>
<evidence type="ECO:0000313" key="3">
    <source>
        <dbReference type="Proteomes" id="UP000182985"/>
    </source>
</evidence>
<proteinExistence type="predicted"/>
<protein>
    <recommendedName>
        <fullName evidence="1">Transthyretin/hydroxyisourate hydrolase domain-containing protein</fullName>
    </recommendedName>
</protein>
<reference evidence="2 3" key="1">
    <citation type="submission" date="2016-10" db="EMBL/GenBank/DDBJ databases">
        <title>The Draft Genome Sequence of the Potato Rhizosphere Bacteria Ochrobactrum sp. IPA7.2.</title>
        <authorList>
            <person name="Gogoleva N.E."/>
            <person name="Khlopko Y.A."/>
            <person name="Burygin G.L."/>
            <person name="Plotnikov A.O."/>
        </authorList>
    </citation>
    <scope>NUCLEOTIDE SEQUENCE [LARGE SCALE GENOMIC DNA]</scope>
    <source>
        <strain evidence="2 3">IPA7.2</strain>
    </source>
</reference>
<comment type="caution">
    <text evidence="2">The sequence shown here is derived from an EMBL/GenBank/DDBJ whole genome shotgun (WGS) entry which is preliminary data.</text>
</comment>
<dbReference type="OrthoDB" id="9792386at2"/>
<dbReference type="GO" id="GO:0006144">
    <property type="term" value="P:purine nucleobase metabolic process"/>
    <property type="evidence" value="ECO:0007669"/>
    <property type="project" value="TreeGrafter"/>
</dbReference>
<evidence type="ECO:0000313" key="2">
    <source>
        <dbReference type="EMBL" id="OIS92055.1"/>
    </source>
</evidence>
<sequence>MSNLSVHVVDVANGHVAQGLSIQVVRVNGLDRQAVYSGCIEADGLALGLSQLSIPTSICEVVLEVGCYYQRPGSKLPHLPFLDEVVYRFGLDDPQQHYHLPFAMTPWGFSCFRGGA</sequence>
<dbReference type="PANTHER" id="PTHR10395">
    <property type="entry name" value="URICASE AND TRANSTHYRETIN-RELATED"/>
    <property type="match status" value="1"/>
</dbReference>
<dbReference type="InterPro" id="IPR036817">
    <property type="entry name" value="Transthyretin/HIU_hydrolase_sf"/>
</dbReference>
<dbReference type="EMBL" id="MOEC01000020">
    <property type="protein sequence ID" value="OIS92055.1"/>
    <property type="molecule type" value="Genomic_DNA"/>
</dbReference>
<organism evidence="2 3">
    <name type="scientific">Brucella cytisi</name>
    <dbReference type="NCBI Taxonomy" id="407152"/>
    <lineage>
        <taxon>Bacteria</taxon>
        <taxon>Pseudomonadati</taxon>
        <taxon>Pseudomonadota</taxon>
        <taxon>Alphaproteobacteria</taxon>
        <taxon>Hyphomicrobiales</taxon>
        <taxon>Brucellaceae</taxon>
        <taxon>Brucella/Ochrobactrum group</taxon>
        <taxon>Brucella</taxon>
    </lineage>
</organism>
<dbReference type="AlphaFoldDB" id="A0A1J6HV38"/>
<dbReference type="PANTHER" id="PTHR10395:SF7">
    <property type="entry name" value="5-HYDROXYISOURATE HYDROLASE"/>
    <property type="match status" value="1"/>
</dbReference>
<accession>A0A1J6HV38</accession>
<dbReference type="Pfam" id="PF00576">
    <property type="entry name" value="Transthyretin"/>
    <property type="match status" value="1"/>
</dbReference>
<keyword evidence="3" id="KW-1185">Reference proteome</keyword>
<dbReference type="SUPFAM" id="SSF49472">
    <property type="entry name" value="Transthyretin (synonym: prealbumin)"/>
    <property type="match status" value="1"/>
</dbReference>